<accession>A0A2R6RGF4</accession>
<gene>
    <name evidence="2" type="ORF">CEY00_Acc06676</name>
</gene>
<dbReference type="STRING" id="1590841.A0A2R6RGF4"/>
<proteinExistence type="predicted"/>
<sequence length="286" mass="31973">MADSQLTKPVASIFNRLAKHFNRKFAQIVLTLSNHKKAGSLGALAGFAIAVLFTWKFLRSPVRLWRREHKEAGSGSNSGSVSQANEVPSFSENQQIENAEEVELFDEIHPLKKSTLAQGVKKKLYGSRKMTCQLLGVILEESSPEELQEHATVRSSVMDVLLEISKFCDIYLMERILDDESGERVISALQNAGLFKTGGLMKDKVLFCSTENGRSSFVRHLEPDWHVDTNPEILSQISRFIRNPLYISPARSSFASASNILSSRSLELYFAEDCFLDHTTSNCSPV</sequence>
<dbReference type="Proteomes" id="UP000241394">
    <property type="component" value="Chromosome LG6"/>
</dbReference>
<organism evidence="2 3">
    <name type="scientific">Actinidia chinensis var. chinensis</name>
    <name type="common">Chinese soft-hair kiwi</name>
    <dbReference type="NCBI Taxonomy" id="1590841"/>
    <lineage>
        <taxon>Eukaryota</taxon>
        <taxon>Viridiplantae</taxon>
        <taxon>Streptophyta</taxon>
        <taxon>Embryophyta</taxon>
        <taxon>Tracheophyta</taxon>
        <taxon>Spermatophyta</taxon>
        <taxon>Magnoliopsida</taxon>
        <taxon>eudicotyledons</taxon>
        <taxon>Gunneridae</taxon>
        <taxon>Pentapetalae</taxon>
        <taxon>asterids</taxon>
        <taxon>Ericales</taxon>
        <taxon>Actinidiaceae</taxon>
        <taxon>Actinidia</taxon>
    </lineage>
</organism>
<keyword evidence="1" id="KW-0812">Transmembrane</keyword>
<dbReference type="PANTHER" id="PTHR34126:SF1">
    <property type="entry name" value="PEROXISOME BIOGENESIS PROTEIN 22"/>
    <property type="match status" value="1"/>
</dbReference>
<dbReference type="PANTHER" id="PTHR34126">
    <property type="entry name" value="PEROXISOME BIOGENESIS PROTEIN 22"/>
    <property type="match status" value="1"/>
</dbReference>
<keyword evidence="1" id="KW-1133">Transmembrane helix</keyword>
<dbReference type="Pfam" id="PF22978">
    <property type="entry name" value="HAD_Pex22"/>
    <property type="match status" value="1"/>
</dbReference>
<keyword evidence="1" id="KW-0472">Membrane</keyword>
<dbReference type="Gramene" id="PSS29116">
    <property type="protein sequence ID" value="PSS29116"/>
    <property type="gene ID" value="CEY00_Acc06676"/>
</dbReference>
<dbReference type="InParanoid" id="A0A2R6RGF4"/>
<dbReference type="OrthoDB" id="77656at2759"/>
<reference evidence="3" key="2">
    <citation type="journal article" date="2018" name="BMC Genomics">
        <title>A manually annotated Actinidia chinensis var. chinensis (kiwifruit) genome highlights the challenges associated with draft genomes and gene prediction in plants.</title>
        <authorList>
            <person name="Pilkington S.M."/>
            <person name="Crowhurst R."/>
            <person name="Hilario E."/>
            <person name="Nardozza S."/>
            <person name="Fraser L."/>
            <person name="Peng Y."/>
            <person name="Gunaseelan K."/>
            <person name="Simpson R."/>
            <person name="Tahir J."/>
            <person name="Deroles S.C."/>
            <person name="Templeton K."/>
            <person name="Luo Z."/>
            <person name="Davy M."/>
            <person name="Cheng C."/>
            <person name="McNeilage M."/>
            <person name="Scaglione D."/>
            <person name="Liu Y."/>
            <person name="Zhang Q."/>
            <person name="Datson P."/>
            <person name="De Silva N."/>
            <person name="Gardiner S.E."/>
            <person name="Bassett H."/>
            <person name="Chagne D."/>
            <person name="McCallum J."/>
            <person name="Dzierzon H."/>
            <person name="Deng C."/>
            <person name="Wang Y.Y."/>
            <person name="Barron L."/>
            <person name="Manako K."/>
            <person name="Bowen J."/>
            <person name="Foster T.M."/>
            <person name="Erridge Z.A."/>
            <person name="Tiffin H."/>
            <person name="Waite C.N."/>
            <person name="Davies K.M."/>
            <person name="Grierson E.P."/>
            <person name="Laing W.A."/>
            <person name="Kirk R."/>
            <person name="Chen X."/>
            <person name="Wood M."/>
            <person name="Montefiori M."/>
            <person name="Brummell D.A."/>
            <person name="Schwinn K.E."/>
            <person name="Catanach A."/>
            <person name="Fullerton C."/>
            <person name="Li D."/>
            <person name="Meiyalaghan S."/>
            <person name="Nieuwenhuizen N."/>
            <person name="Read N."/>
            <person name="Prakash R."/>
            <person name="Hunter D."/>
            <person name="Zhang H."/>
            <person name="McKenzie M."/>
            <person name="Knabel M."/>
            <person name="Harris A."/>
            <person name="Allan A.C."/>
            <person name="Gleave A."/>
            <person name="Chen A."/>
            <person name="Janssen B.J."/>
            <person name="Plunkett B."/>
            <person name="Ampomah-Dwamena C."/>
            <person name="Voogd C."/>
            <person name="Leif D."/>
            <person name="Lafferty D."/>
            <person name="Souleyre E.J.F."/>
            <person name="Varkonyi-Gasic E."/>
            <person name="Gambi F."/>
            <person name="Hanley J."/>
            <person name="Yao J.L."/>
            <person name="Cheung J."/>
            <person name="David K.M."/>
            <person name="Warren B."/>
            <person name="Marsh K."/>
            <person name="Snowden K.C."/>
            <person name="Lin-Wang K."/>
            <person name="Brian L."/>
            <person name="Martinez-Sanchez M."/>
            <person name="Wang M."/>
            <person name="Ileperuma N."/>
            <person name="Macnee N."/>
            <person name="Campin R."/>
            <person name="McAtee P."/>
            <person name="Drummond R.S.M."/>
            <person name="Espley R.V."/>
            <person name="Ireland H.S."/>
            <person name="Wu R."/>
            <person name="Atkinson R.G."/>
            <person name="Karunairetnam S."/>
            <person name="Bulley S."/>
            <person name="Chunkath S."/>
            <person name="Hanley Z."/>
            <person name="Storey R."/>
            <person name="Thrimawithana A.H."/>
            <person name="Thomson S."/>
            <person name="David C."/>
            <person name="Testolin R."/>
            <person name="Huang H."/>
            <person name="Hellens R.P."/>
            <person name="Schaffer R.J."/>
        </authorList>
    </citation>
    <scope>NUCLEOTIDE SEQUENCE [LARGE SCALE GENOMIC DNA]</scope>
    <source>
        <strain evidence="3">cv. Red5</strain>
    </source>
</reference>
<keyword evidence="3" id="KW-1185">Reference proteome</keyword>
<reference evidence="2 3" key="1">
    <citation type="submission" date="2017-07" db="EMBL/GenBank/DDBJ databases">
        <title>An improved, manually edited Actinidia chinensis var. chinensis (kiwifruit) genome highlights the challenges associated with draft genomes and gene prediction in plants.</title>
        <authorList>
            <person name="Pilkington S."/>
            <person name="Crowhurst R."/>
            <person name="Hilario E."/>
            <person name="Nardozza S."/>
            <person name="Fraser L."/>
            <person name="Peng Y."/>
            <person name="Gunaseelan K."/>
            <person name="Simpson R."/>
            <person name="Tahir J."/>
            <person name="Deroles S."/>
            <person name="Templeton K."/>
            <person name="Luo Z."/>
            <person name="Davy M."/>
            <person name="Cheng C."/>
            <person name="Mcneilage M."/>
            <person name="Scaglione D."/>
            <person name="Liu Y."/>
            <person name="Zhang Q."/>
            <person name="Datson P."/>
            <person name="De Silva N."/>
            <person name="Gardiner S."/>
            <person name="Bassett H."/>
            <person name="Chagne D."/>
            <person name="Mccallum J."/>
            <person name="Dzierzon H."/>
            <person name="Deng C."/>
            <person name="Wang Y.-Y."/>
            <person name="Barron N."/>
            <person name="Manako K."/>
            <person name="Bowen J."/>
            <person name="Foster T."/>
            <person name="Erridge Z."/>
            <person name="Tiffin H."/>
            <person name="Waite C."/>
            <person name="Davies K."/>
            <person name="Grierson E."/>
            <person name="Laing W."/>
            <person name="Kirk R."/>
            <person name="Chen X."/>
            <person name="Wood M."/>
            <person name="Montefiori M."/>
            <person name="Brummell D."/>
            <person name="Schwinn K."/>
            <person name="Catanach A."/>
            <person name="Fullerton C."/>
            <person name="Li D."/>
            <person name="Meiyalaghan S."/>
            <person name="Nieuwenhuizen N."/>
            <person name="Read N."/>
            <person name="Prakash R."/>
            <person name="Hunter D."/>
            <person name="Zhang H."/>
            <person name="Mckenzie M."/>
            <person name="Knabel M."/>
            <person name="Harris A."/>
            <person name="Allan A."/>
            <person name="Chen A."/>
            <person name="Janssen B."/>
            <person name="Plunkett B."/>
            <person name="Dwamena C."/>
            <person name="Voogd C."/>
            <person name="Leif D."/>
            <person name="Lafferty D."/>
            <person name="Souleyre E."/>
            <person name="Varkonyi-Gasic E."/>
            <person name="Gambi F."/>
            <person name="Hanley J."/>
            <person name="Yao J.-L."/>
            <person name="Cheung J."/>
            <person name="David K."/>
            <person name="Warren B."/>
            <person name="Marsh K."/>
            <person name="Snowden K."/>
            <person name="Lin-Wang K."/>
            <person name="Brian L."/>
            <person name="Martinez-Sanchez M."/>
            <person name="Wang M."/>
            <person name="Ileperuma N."/>
            <person name="Macnee N."/>
            <person name="Campin R."/>
            <person name="Mcatee P."/>
            <person name="Drummond R."/>
            <person name="Espley R."/>
            <person name="Ireland H."/>
            <person name="Wu R."/>
            <person name="Atkinson R."/>
            <person name="Karunairetnam S."/>
            <person name="Bulley S."/>
            <person name="Chunkath S."/>
            <person name="Hanley Z."/>
            <person name="Storey R."/>
            <person name="Thrimawithana A."/>
            <person name="Thomson S."/>
            <person name="David C."/>
            <person name="Testolin R."/>
        </authorList>
    </citation>
    <scope>NUCLEOTIDE SEQUENCE [LARGE SCALE GENOMIC DNA]</scope>
    <source>
        <strain evidence="3">cv. Red5</strain>
        <tissue evidence="2">Young leaf</tissue>
    </source>
</reference>
<name>A0A2R6RGF4_ACTCC</name>
<dbReference type="EMBL" id="NKQK01000006">
    <property type="protein sequence ID" value="PSS29116.1"/>
    <property type="molecule type" value="Genomic_DNA"/>
</dbReference>
<dbReference type="InterPro" id="IPR037485">
    <property type="entry name" value="PEX22"/>
</dbReference>
<evidence type="ECO:0000256" key="1">
    <source>
        <dbReference type="SAM" id="Phobius"/>
    </source>
</evidence>
<evidence type="ECO:0000313" key="3">
    <source>
        <dbReference type="Proteomes" id="UP000241394"/>
    </source>
</evidence>
<evidence type="ECO:0000313" key="2">
    <source>
        <dbReference type="EMBL" id="PSS29116.1"/>
    </source>
</evidence>
<dbReference type="OMA" id="LEICKYC"/>
<dbReference type="AlphaFoldDB" id="A0A2R6RGF4"/>
<feature type="transmembrane region" description="Helical" evidence="1">
    <location>
        <begin position="38"/>
        <end position="58"/>
    </location>
</feature>
<protein>
    <submittedName>
        <fullName evidence="2">Peroxisome biogenesis protein</fullName>
    </submittedName>
</protein>
<dbReference type="GO" id="GO:0007031">
    <property type="term" value="P:peroxisome organization"/>
    <property type="evidence" value="ECO:0007669"/>
    <property type="project" value="InterPro"/>
</dbReference>
<comment type="caution">
    <text evidence="2">The sequence shown here is derived from an EMBL/GenBank/DDBJ whole genome shotgun (WGS) entry which is preliminary data.</text>
</comment>